<organism evidence="1 2">
    <name type="scientific">SAR86 cluster bacterium</name>
    <dbReference type="NCBI Taxonomy" id="2030880"/>
    <lineage>
        <taxon>Bacteria</taxon>
        <taxon>Pseudomonadati</taxon>
        <taxon>Pseudomonadota</taxon>
        <taxon>Gammaproteobacteria</taxon>
        <taxon>SAR86 cluster</taxon>
    </lineage>
</organism>
<evidence type="ECO:0000313" key="2">
    <source>
        <dbReference type="Proteomes" id="UP000218327"/>
    </source>
</evidence>
<dbReference type="EMBL" id="NVVJ01000080">
    <property type="protein sequence ID" value="PCJ20267.1"/>
    <property type="molecule type" value="Genomic_DNA"/>
</dbReference>
<accession>A0A2A5ALR9</accession>
<comment type="caution">
    <text evidence="1">The sequence shown here is derived from an EMBL/GenBank/DDBJ whole genome shotgun (WGS) entry which is preliminary data.</text>
</comment>
<proteinExistence type="predicted"/>
<name>A0A2A5ALR9_9GAMM</name>
<sequence length="60" mass="6804">MSIYFIFGKGSIENREVIFKPLIKEGYIDIEFSAQQSMGGNEYFLVTHECSFLSAASMDI</sequence>
<reference evidence="2" key="1">
    <citation type="submission" date="2017-08" db="EMBL/GenBank/DDBJ databases">
        <title>A dynamic microbial community with high functional redundancy inhabits the cold, oxic subseafloor aquifer.</title>
        <authorList>
            <person name="Tully B.J."/>
            <person name="Wheat C.G."/>
            <person name="Glazer B.T."/>
            <person name="Huber J.A."/>
        </authorList>
    </citation>
    <scope>NUCLEOTIDE SEQUENCE [LARGE SCALE GENOMIC DNA]</scope>
</reference>
<gene>
    <name evidence="1" type="ORF">COA96_15870</name>
</gene>
<evidence type="ECO:0000313" key="1">
    <source>
        <dbReference type="EMBL" id="PCJ20267.1"/>
    </source>
</evidence>
<dbReference type="Proteomes" id="UP000218327">
    <property type="component" value="Unassembled WGS sequence"/>
</dbReference>
<dbReference type="AlphaFoldDB" id="A0A2A5ALR9"/>
<protein>
    <submittedName>
        <fullName evidence="1">Uncharacterized protein</fullName>
    </submittedName>
</protein>